<dbReference type="Proteomes" id="UP001501624">
    <property type="component" value="Unassembled WGS sequence"/>
</dbReference>
<name>A0ABP7J916_9PSEU</name>
<dbReference type="InterPro" id="IPR032710">
    <property type="entry name" value="NTF2-like_dom_sf"/>
</dbReference>
<dbReference type="InterPro" id="IPR037401">
    <property type="entry name" value="SnoaL-like"/>
</dbReference>
<proteinExistence type="predicted"/>
<evidence type="ECO:0000259" key="1">
    <source>
        <dbReference type="Pfam" id="PF12680"/>
    </source>
</evidence>
<keyword evidence="3" id="KW-1185">Reference proteome</keyword>
<protein>
    <recommendedName>
        <fullName evidence="1">SnoaL-like domain-containing protein</fullName>
    </recommendedName>
</protein>
<dbReference type="EMBL" id="BAABCM010000011">
    <property type="protein sequence ID" value="GAA3837979.1"/>
    <property type="molecule type" value="Genomic_DNA"/>
</dbReference>
<dbReference type="Pfam" id="PF12680">
    <property type="entry name" value="SnoaL_2"/>
    <property type="match status" value="1"/>
</dbReference>
<gene>
    <name evidence="2" type="ORF">GCM10022380_65130</name>
</gene>
<comment type="caution">
    <text evidence="2">The sequence shown here is derived from an EMBL/GenBank/DDBJ whole genome shotgun (WGS) entry which is preliminary data.</text>
</comment>
<organism evidence="2 3">
    <name type="scientific">Amycolatopsis tucumanensis</name>
    <dbReference type="NCBI Taxonomy" id="401106"/>
    <lineage>
        <taxon>Bacteria</taxon>
        <taxon>Bacillati</taxon>
        <taxon>Actinomycetota</taxon>
        <taxon>Actinomycetes</taxon>
        <taxon>Pseudonocardiales</taxon>
        <taxon>Pseudonocardiaceae</taxon>
        <taxon>Amycolatopsis</taxon>
    </lineage>
</organism>
<sequence>MRSWVDGYERAWRSPGTGALAELFTEDATYQQSPYREPVRGLPAIAAMWEAERTGPDEDFRMTSEPVALDGDTAVVRVEVTYGEPTRQQYRDLWIIRFAGDGRCRAFEEWPFWPEKSYRPD</sequence>
<dbReference type="SUPFAM" id="SSF54427">
    <property type="entry name" value="NTF2-like"/>
    <property type="match status" value="1"/>
</dbReference>
<accession>A0ABP7J916</accession>
<evidence type="ECO:0000313" key="3">
    <source>
        <dbReference type="Proteomes" id="UP001501624"/>
    </source>
</evidence>
<evidence type="ECO:0000313" key="2">
    <source>
        <dbReference type="EMBL" id="GAA3837979.1"/>
    </source>
</evidence>
<reference evidence="3" key="1">
    <citation type="journal article" date="2019" name="Int. J. Syst. Evol. Microbiol.">
        <title>The Global Catalogue of Microorganisms (GCM) 10K type strain sequencing project: providing services to taxonomists for standard genome sequencing and annotation.</title>
        <authorList>
            <consortium name="The Broad Institute Genomics Platform"/>
            <consortium name="The Broad Institute Genome Sequencing Center for Infectious Disease"/>
            <person name="Wu L."/>
            <person name="Ma J."/>
        </authorList>
    </citation>
    <scope>NUCLEOTIDE SEQUENCE [LARGE SCALE GENOMIC DNA]</scope>
    <source>
        <strain evidence="3">JCM 17017</strain>
    </source>
</reference>
<dbReference type="Gene3D" id="3.10.450.50">
    <property type="match status" value="1"/>
</dbReference>
<feature type="domain" description="SnoaL-like" evidence="1">
    <location>
        <begin position="8"/>
        <end position="104"/>
    </location>
</feature>